<accession>A0A9P6JLC9</accession>
<dbReference type="AlphaFoldDB" id="A0A9P6JLC9"/>
<dbReference type="OrthoDB" id="2720314at2759"/>
<keyword evidence="2" id="KW-1185">Reference proteome</keyword>
<organism evidence="1 2">
    <name type="scientific">Crepidotus variabilis</name>
    <dbReference type="NCBI Taxonomy" id="179855"/>
    <lineage>
        <taxon>Eukaryota</taxon>
        <taxon>Fungi</taxon>
        <taxon>Dikarya</taxon>
        <taxon>Basidiomycota</taxon>
        <taxon>Agaricomycotina</taxon>
        <taxon>Agaricomycetes</taxon>
        <taxon>Agaricomycetidae</taxon>
        <taxon>Agaricales</taxon>
        <taxon>Agaricineae</taxon>
        <taxon>Crepidotaceae</taxon>
        <taxon>Crepidotus</taxon>
    </lineage>
</organism>
<reference evidence="1" key="1">
    <citation type="submission" date="2020-11" db="EMBL/GenBank/DDBJ databases">
        <authorList>
            <consortium name="DOE Joint Genome Institute"/>
            <person name="Ahrendt S."/>
            <person name="Riley R."/>
            <person name="Andreopoulos W."/>
            <person name="Labutti K."/>
            <person name="Pangilinan J."/>
            <person name="Ruiz-Duenas F.J."/>
            <person name="Barrasa J.M."/>
            <person name="Sanchez-Garcia M."/>
            <person name="Camarero S."/>
            <person name="Miyauchi S."/>
            <person name="Serrano A."/>
            <person name="Linde D."/>
            <person name="Babiker R."/>
            <person name="Drula E."/>
            <person name="Ayuso-Fernandez I."/>
            <person name="Pacheco R."/>
            <person name="Padilla G."/>
            <person name="Ferreira P."/>
            <person name="Barriuso J."/>
            <person name="Kellner H."/>
            <person name="Castanera R."/>
            <person name="Alfaro M."/>
            <person name="Ramirez L."/>
            <person name="Pisabarro A.G."/>
            <person name="Kuo A."/>
            <person name="Tritt A."/>
            <person name="Lipzen A."/>
            <person name="He G."/>
            <person name="Yan M."/>
            <person name="Ng V."/>
            <person name="Cullen D."/>
            <person name="Martin F."/>
            <person name="Rosso M.-N."/>
            <person name="Henrissat B."/>
            <person name="Hibbett D."/>
            <person name="Martinez A.T."/>
            <person name="Grigoriev I.V."/>
        </authorList>
    </citation>
    <scope>NUCLEOTIDE SEQUENCE</scope>
    <source>
        <strain evidence="1">CBS 506.95</strain>
    </source>
</reference>
<proteinExistence type="predicted"/>
<gene>
    <name evidence="1" type="ORF">CPB83DRAFT_897766</name>
</gene>
<comment type="caution">
    <text evidence="1">The sequence shown here is derived from an EMBL/GenBank/DDBJ whole genome shotgun (WGS) entry which is preliminary data.</text>
</comment>
<protein>
    <submittedName>
        <fullName evidence="1">Uncharacterized protein</fullName>
    </submittedName>
</protein>
<evidence type="ECO:0000313" key="2">
    <source>
        <dbReference type="Proteomes" id="UP000807306"/>
    </source>
</evidence>
<dbReference type="EMBL" id="MU157896">
    <property type="protein sequence ID" value="KAF9524615.1"/>
    <property type="molecule type" value="Genomic_DNA"/>
</dbReference>
<name>A0A9P6JLC9_9AGAR</name>
<dbReference type="Proteomes" id="UP000807306">
    <property type="component" value="Unassembled WGS sequence"/>
</dbReference>
<sequence>MYVSTKALRKPTICGALTSWQEWIFPFIKQKLEAKSQSAEHWEFQILKMMTIWPPGIEEVSNFMCNTITGIIAHWVQVVNGHEDIGDSDSFNTVTLH</sequence>
<evidence type="ECO:0000313" key="1">
    <source>
        <dbReference type="EMBL" id="KAF9524615.1"/>
    </source>
</evidence>